<dbReference type="Pfam" id="PF05698">
    <property type="entry name" value="Trigger_C"/>
    <property type="match status" value="1"/>
</dbReference>
<dbReference type="PROSITE" id="PS50198">
    <property type="entry name" value="PPIC_PPIASE_2"/>
    <property type="match status" value="1"/>
</dbReference>
<evidence type="ECO:0000256" key="3">
    <source>
        <dbReference type="ARBA" id="ARBA00006071"/>
    </source>
</evidence>
<dbReference type="PROSITE" id="PS51257">
    <property type="entry name" value="PROKAR_LIPOPROTEIN"/>
    <property type="match status" value="1"/>
</dbReference>
<keyword evidence="8 11" id="KW-0564">Palmitate</keyword>
<dbReference type="InterPro" id="IPR000297">
    <property type="entry name" value="PPIase_PpiC"/>
</dbReference>
<keyword evidence="9 11" id="KW-0413">Isomerase</keyword>
<keyword evidence="6 11" id="KW-0697">Rotamase</keyword>
<comment type="function">
    <text evidence="11">Plays a major role in protein secretion by helping the post-translocational extracellular folding of several secreted proteins.</text>
</comment>
<evidence type="ECO:0000313" key="15">
    <source>
        <dbReference type="Proteomes" id="UP001431131"/>
    </source>
</evidence>
<dbReference type="AlphaFoldDB" id="A0AAW5E1M0"/>
<protein>
    <recommendedName>
        <fullName evidence="11">Foldase protein PrsA</fullName>
        <ecNumber evidence="11">5.2.1.8</ecNumber>
    </recommendedName>
</protein>
<comment type="catalytic activity">
    <reaction evidence="1 11">
        <text>[protein]-peptidylproline (omega=180) = [protein]-peptidylproline (omega=0)</text>
        <dbReference type="Rhea" id="RHEA:16237"/>
        <dbReference type="Rhea" id="RHEA-COMP:10747"/>
        <dbReference type="Rhea" id="RHEA-COMP:10748"/>
        <dbReference type="ChEBI" id="CHEBI:83833"/>
        <dbReference type="ChEBI" id="CHEBI:83834"/>
        <dbReference type="EC" id="5.2.1.8"/>
    </reaction>
</comment>
<evidence type="ECO:0000256" key="9">
    <source>
        <dbReference type="ARBA" id="ARBA00023235"/>
    </source>
</evidence>
<gene>
    <name evidence="11" type="primary">prsA</name>
    <name evidence="14" type="ORF">MJG50_15835</name>
</gene>
<keyword evidence="5 11" id="KW-0732">Signal</keyword>
<keyword evidence="7 11" id="KW-0472">Membrane</keyword>
<evidence type="ECO:0000256" key="8">
    <source>
        <dbReference type="ARBA" id="ARBA00023139"/>
    </source>
</evidence>
<dbReference type="InterPro" id="IPR046357">
    <property type="entry name" value="PPIase_dom_sf"/>
</dbReference>
<evidence type="ECO:0000256" key="5">
    <source>
        <dbReference type="ARBA" id="ARBA00022729"/>
    </source>
</evidence>
<dbReference type="Pfam" id="PF13616">
    <property type="entry name" value="Rotamase_3"/>
    <property type="match status" value="1"/>
</dbReference>
<keyword evidence="15" id="KW-1185">Reference proteome</keyword>
<dbReference type="Gene3D" id="3.10.50.40">
    <property type="match status" value="1"/>
</dbReference>
<dbReference type="RefSeq" id="WP_240256722.1">
    <property type="nucleotide sequence ID" value="NZ_JAKTTI010000028.1"/>
</dbReference>
<name>A0AAW5E1M0_9BACI</name>
<feature type="signal peptide" evidence="12">
    <location>
        <begin position="1"/>
        <end position="18"/>
    </location>
</feature>
<keyword evidence="10 11" id="KW-0449">Lipoprotein</keyword>
<evidence type="ECO:0000256" key="2">
    <source>
        <dbReference type="ARBA" id="ARBA00004193"/>
    </source>
</evidence>
<evidence type="ECO:0000256" key="4">
    <source>
        <dbReference type="ARBA" id="ARBA00022475"/>
    </source>
</evidence>
<dbReference type="EC" id="5.2.1.8" evidence="11"/>
<comment type="subcellular location">
    <subcellularLocation>
        <location evidence="2 11">Cell membrane</location>
        <topology evidence="2 11">Lipid-anchor</topology>
    </subcellularLocation>
</comment>
<comment type="similarity">
    <text evidence="3 11">Belongs to the PrsA family.</text>
</comment>
<dbReference type="PANTHER" id="PTHR47245">
    <property type="entry name" value="PEPTIDYLPROLYL ISOMERASE"/>
    <property type="match status" value="1"/>
</dbReference>
<feature type="chain" id="PRO_5043554510" description="Foldase protein PrsA" evidence="12">
    <location>
        <begin position="19"/>
        <end position="284"/>
    </location>
</feature>
<evidence type="ECO:0000256" key="11">
    <source>
        <dbReference type="HAMAP-Rule" id="MF_01145"/>
    </source>
</evidence>
<accession>A0AAW5E1M0</accession>
<evidence type="ECO:0000256" key="7">
    <source>
        <dbReference type="ARBA" id="ARBA00023136"/>
    </source>
</evidence>
<dbReference type="Proteomes" id="UP001431131">
    <property type="component" value="Unassembled WGS sequence"/>
</dbReference>
<sequence>MKKTMIAITAAVSIFALSACNSNGKDSDVLVETSAGNISKDDLYNAMKDQAGKDILKDLVYVKVLSEKYKVSDKEIDKKMEETFGAQLDQYIAQYGKETVRDVTKSNILKEKAAKDSIKVKDGEVIRASHILIQAPKESATKEELAKAEATAKEIKAKLDKGESFEELAKEYGSDGTAANGGDLGWFTKESMVKEFSDAAFAMKKDEISGPVQSDFGYHIIKVTDIADNFDKMDDAKKDEILNALLKSNPTAVTDALDKAVKDAKVEVKEKDFKDLFEEPKTEE</sequence>
<reference evidence="14" key="1">
    <citation type="submission" date="2022-02" db="EMBL/GenBank/DDBJ databases">
        <title>Fredinandcohnia quinoae sp. nov. isolated from Chenopodium quinoa seeds.</title>
        <authorList>
            <person name="Saati-Santamaria Z."/>
            <person name="Flores-Felix J.D."/>
            <person name="Igual J.M."/>
            <person name="Velazquez E."/>
            <person name="Garcia-Fraile P."/>
            <person name="Martinez-Molina E."/>
        </authorList>
    </citation>
    <scope>NUCLEOTIDE SEQUENCE</scope>
    <source>
        <strain evidence="14">SECRCQ15</strain>
    </source>
</reference>
<keyword evidence="4 11" id="KW-1003">Cell membrane</keyword>
<dbReference type="GO" id="GO:0003755">
    <property type="term" value="F:peptidyl-prolyl cis-trans isomerase activity"/>
    <property type="evidence" value="ECO:0007669"/>
    <property type="project" value="UniProtKB-UniRule"/>
</dbReference>
<comment type="caution">
    <text evidence="14">The sequence shown here is derived from an EMBL/GenBank/DDBJ whole genome shotgun (WGS) entry which is preliminary data.</text>
</comment>
<evidence type="ECO:0000259" key="13">
    <source>
        <dbReference type="PROSITE" id="PS50198"/>
    </source>
</evidence>
<proteinExistence type="inferred from homology"/>
<evidence type="ECO:0000313" key="14">
    <source>
        <dbReference type="EMBL" id="MCH1626805.1"/>
    </source>
</evidence>
<dbReference type="InterPro" id="IPR050245">
    <property type="entry name" value="PrsA_foldase"/>
</dbReference>
<dbReference type="PANTHER" id="PTHR47245:SF1">
    <property type="entry name" value="FOLDASE PROTEIN PRSA"/>
    <property type="match status" value="1"/>
</dbReference>
<dbReference type="GO" id="GO:0015031">
    <property type="term" value="P:protein transport"/>
    <property type="evidence" value="ECO:0007669"/>
    <property type="project" value="InterPro"/>
</dbReference>
<feature type="domain" description="PpiC" evidence="13">
    <location>
        <begin position="123"/>
        <end position="225"/>
    </location>
</feature>
<organism evidence="14 15">
    <name type="scientific">Fredinandcohnia quinoae</name>
    <dbReference type="NCBI Taxonomy" id="2918902"/>
    <lineage>
        <taxon>Bacteria</taxon>
        <taxon>Bacillati</taxon>
        <taxon>Bacillota</taxon>
        <taxon>Bacilli</taxon>
        <taxon>Bacillales</taxon>
        <taxon>Bacillaceae</taxon>
        <taxon>Fredinandcohnia</taxon>
    </lineage>
</organism>
<dbReference type="InterPro" id="IPR027304">
    <property type="entry name" value="Trigger_fact/SurA_dom_sf"/>
</dbReference>
<dbReference type="InterPro" id="IPR008880">
    <property type="entry name" value="Trigger_fac_C"/>
</dbReference>
<dbReference type="SUPFAM" id="SSF54534">
    <property type="entry name" value="FKBP-like"/>
    <property type="match status" value="1"/>
</dbReference>
<dbReference type="GO" id="GO:0005886">
    <property type="term" value="C:plasma membrane"/>
    <property type="evidence" value="ECO:0007669"/>
    <property type="project" value="UniProtKB-SubCell"/>
</dbReference>
<dbReference type="HAMAP" id="MF_01145">
    <property type="entry name" value="Foldase_PrsA"/>
    <property type="match status" value="1"/>
</dbReference>
<evidence type="ECO:0000256" key="10">
    <source>
        <dbReference type="ARBA" id="ARBA00023288"/>
    </source>
</evidence>
<dbReference type="SUPFAM" id="SSF109998">
    <property type="entry name" value="Triger factor/SurA peptide-binding domain-like"/>
    <property type="match status" value="1"/>
</dbReference>
<evidence type="ECO:0000256" key="6">
    <source>
        <dbReference type="ARBA" id="ARBA00023110"/>
    </source>
</evidence>
<evidence type="ECO:0000256" key="12">
    <source>
        <dbReference type="SAM" id="SignalP"/>
    </source>
</evidence>
<dbReference type="InterPro" id="IPR023059">
    <property type="entry name" value="Foldase_PrsA"/>
</dbReference>
<dbReference type="EMBL" id="JAKTTI010000028">
    <property type="protein sequence ID" value="MCH1626805.1"/>
    <property type="molecule type" value="Genomic_DNA"/>
</dbReference>
<dbReference type="GO" id="GO:0006457">
    <property type="term" value="P:protein folding"/>
    <property type="evidence" value="ECO:0007669"/>
    <property type="project" value="UniProtKB-UniRule"/>
</dbReference>
<evidence type="ECO:0000256" key="1">
    <source>
        <dbReference type="ARBA" id="ARBA00000971"/>
    </source>
</evidence>